<evidence type="ECO:0000313" key="1">
    <source>
        <dbReference type="EMBL" id="KAK8879933.1"/>
    </source>
</evidence>
<dbReference type="Proteomes" id="UP001390339">
    <property type="component" value="Unassembled WGS sequence"/>
</dbReference>
<protein>
    <submittedName>
        <fullName evidence="1">HET-domain-containing protein</fullName>
    </submittedName>
</protein>
<keyword evidence="2" id="KW-1185">Reference proteome</keyword>
<proteinExistence type="predicted"/>
<reference evidence="1 2" key="1">
    <citation type="journal article" date="2024" name="IMA Fungus">
        <title>Apiospora arundinis, a panoply of carbohydrate-active enzymes and secondary metabolites.</title>
        <authorList>
            <person name="Sorensen T."/>
            <person name="Petersen C."/>
            <person name="Muurmann A.T."/>
            <person name="Christiansen J.V."/>
            <person name="Brundto M.L."/>
            <person name="Overgaard C.K."/>
            <person name="Boysen A.T."/>
            <person name="Wollenberg R.D."/>
            <person name="Larsen T.O."/>
            <person name="Sorensen J.L."/>
            <person name="Nielsen K.L."/>
            <person name="Sondergaard T.E."/>
        </authorList>
    </citation>
    <scope>NUCLEOTIDE SEQUENCE [LARGE SCALE GENOMIC DNA]</scope>
    <source>
        <strain evidence="1 2">AAU 773</strain>
    </source>
</reference>
<dbReference type="EMBL" id="JAPCWZ010000001">
    <property type="protein sequence ID" value="KAK8879933.1"/>
    <property type="molecule type" value="Genomic_DNA"/>
</dbReference>
<dbReference type="PANTHER" id="PTHR33112">
    <property type="entry name" value="DOMAIN PROTEIN, PUTATIVE-RELATED"/>
    <property type="match status" value="1"/>
</dbReference>
<gene>
    <name evidence="1" type="ORF">PGQ11_001227</name>
</gene>
<accession>A0ABR2JN31</accession>
<sequence>MVKSLEPSKAGPAIRQRMPKPYSPELDAFALWDEIVHQFSKGQLTFPEDKLVAVSGLASRMHKHTRSDYLAGLWRKHLPHQLLWEVDDGERHAVYTAPSWSWASMSGRIRSDGYSDDDKTVLEIQEAKIQLVNEASPFGKAKSGHIRAKGYLASAGFHFGRWDSSLSAFILHINDDIIGDAVFDEDHMNKEITHRALHYLPIRYNPTPEVEGIDRGIEGLICEAASPDPATEFKRIGMFYTYAGTSNYELFQAACRQHSTGSQEYVTAEGCSREWGPQLEFTLV</sequence>
<organism evidence="1 2">
    <name type="scientific">Apiospora arundinis</name>
    <dbReference type="NCBI Taxonomy" id="335852"/>
    <lineage>
        <taxon>Eukaryota</taxon>
        <taxon>Fungi</taxon>
        <taxon>Dikarya</taxon>
        <taxon>Ascomycota</taxon>
        <taxon>Pezizomycotina</taxon>
        <taxon>Sordariomycetes</taxon>
        <taxon>Xylariomycetidae</taxon>
        <taxon>Amphisphaeriales</taxon>
        <taxon>Apiosporaceae</taxon>
        <taxon>Apiospora</taxon>
    </lineage>
</organism>
<dbReference type="PANTHER" id="PTHR33112:SF10">
    <property type="entry name" value="TOL"/>
    <property type="match status" value="1"/>
</dbReference>
<name>A0ABR2JN31_9PEZI</name>
<evidence type="ECO:0000313" key="2">
    <source>
        <dbReference type="Proteomes" id="UP001390339"/>
    </source>
</evidence>
<comment type="caution">
    <text evidence="1">The sequence shown here is derived from an EMBL/GenBank/DDBJ whole genome shotgun (WGS) entry which is preliminary data.</text>
</comment>